<accession>A0A0A9H8X8</accession>
<reference evidence="2" key="2">
    <citation type="journal article" date="2015" name="Data Brief">
        <title>Shoot transcriptome of the giant reed, Arundo donax.</title>
        <authorList>
            <person name="Barrero R.A."/>
            <person name="Guerrero F.D."/>
            <person name="Moolhuijzen P."/>
            <person name="Goolsby J.A."/>
            <person name="Tidwell J."/>
            <person name="Bellgard S.E."/>
            <person name="Bellgard M.I."/>
        </authorList>
    </citation>
    <scope>NUCLEOTIDE SEQUENCE</scope>
    <source>
        <tissue evidence="2">Shoot tissue taken approximately 20 cm above the soil surface</tissue>
    </source>
</reference>
<protein>
    <submittedName>
        <fullName evidence="2">Uncharacterized protein</fullName>
    </submittedName>
</protein>
<evidence type="ECO:0000313" key="2">
    <source>
        <dbReference type="EMBL" id="JAE33605.1"/>
    </source>
</evidence>
<proteinExistence type="predicted"/>
<reference evidence="2" key="1">
    <citation type="submission" date="2014-09" db="EMBL/GenBank/DDBJ databases">
        <authorList>
            <person name="Magalhaes I.L.F."/>
            <person name="Oliveira U."/>
            <person name="Santos F.R."/>
            <person name="Vidigal T.H.D.A."/>
            <person name="Brescovit A.D."/>
            <person name="Santos A.J."/>
        </authorList>
    </citation>
    <scope>NUCLEOTIDE SEQUENCE</scope>
    <source>
        <tissue evidence="2">Shoot tissue taken approximately 20 cm above the soil surface</tissue>
    </source>
</reference>
<feature type="region of interest" description="Disordered" evidence="1">
    <location>
        <begin position="17"/>
        <end position="60"/>
    </location>
</feature>
<organism evidence="2">
    <name type="scientific">Arundo donax</name>
    <name type="common">Giant reed</name>
    <name type="synonym">Donax arundinaceus</name>
    <dbReference type="NCBI Taxonomy" id="35708"/>
    <lineage>
        <taxon>Eukaryota</taxon>
        <taxon>Viridiplantae</taxon>
        <taxon>Streptophyta</taxon>
        <taxon>Embryophyta</taxon>
        <taxon>Tracheophyta</taxon>
        <taxon>Spermatophyta</taxon>
        <taxon>Magnoliopsida</taxon>
        <taxon>Liliopsida</taxon>
        <taxon>Poales</taxon>
        <taxon>Poaceae</taxon>
        <taxon>PACMAD clade</taxon>
        <taxon>Arundinoideae</taxon>
        <taxon>Arundineae</taxon>
        <taxon>Arundo</taxon>
    </lineage>
</organism>
<dbReference type="AlphaFoldDB" id="A0A0A9H8X8"/>
<dbReference type="EMBL" id="GBRH01164291">
    <property type="protein sequence ID" value="JAE33605.1"/>
    <property type="molecule type" value="Transcribed_RNA"/>
</dbReference>
<name>A0A0A9H8X8_ARUDO</name>
<evidence type="ECO:0000256" key="1">
    <source>
        <dbReference type="SAM" id="MobiDB-lite"/>
    </source>
</evidence>
<sequence>MDIEYLVGVLGLNVDAAPVAQQPDEHEDRGGQEQHVREHGHARRHDGVVVAPDDPVRHGCRRSNHLALASKNTTAKWAREATS</sequence>
<feature type="compositionally biased region" description="Basic and acidic residues" evidence="1">
    <location>
        <begin position="23"/>
        <end position="39"/>
    </location>
</feature>